<evidence type="ECO:0000313" key="4">
    <source>
        <dbReference type="Proteomes" id="UP001163714"/>
    </source>
</evidence>
<evidence type="ECO:0000259" key="2">
    <source>
        <dbReference type="Pfam" id="PF13349"/>
    </source>
</evidence>
<sequence>MNNKLKKLAATFILSVSILLVSPMVFAAINVEQTLDLINQPNIELEVQRGHVEIIGWNNNSVSVKGQRDELSQGFIFEQQGNTLIIEDTLPKSYSSKNKSGSNLVIFIPNNTQLNATGISANYQVKQLNGNINIALVSGNIKAENLTGEIQLNSKSGSINAQHLNGTVNLESISGEITDTHTSGKATYRVVSGNILSKASKVTDLAINSVSGDITGTHLSVEKINTVSISGDIELALSDAISDAFFDTISADVTLTFHTMPNAAFNIDGAANGRLNNQLTQDQPIKQAYSLSAKLKFNTGNAKGNIKINTVSGKIALLKASK</sequence>
<keyword evidence="1" id="KW-0732">Signal</keyword>
<dbReference type="InterPro" id="IPR025164">
    <property type="entry name" value="Toastrack_DUF4097"/>
</dbReference>
<dbReference type="RefSeq" id="WP_264726946.1">
    <property type="nucleotide sequence ID" value="NZ_JAPDMX010000028.1"/>
</dbReference>
<reference evidence="3" key="1">
    <citation type="submission" date="2022-10" db="EMBL/GenBank/DDBJ databases">
        <title>Shewanella flava sp. nov, isolated from the estuary of the Fenhe River into the Yellow River.</title>
        <authorList>
            <person name="Li Y."/>
        </authorList>
    </citation>
    <scope>NUCLEOTIDE SEQUENCE</scope>
    <source>
        <strain evidence="3">FYR11-62</strain>
    </source>
</reference>
<dbReference type="Proteomes" id="UP001163714">
    <property type="component" value="Unassembled WGS sequence"/>
</dbReference>
<feature type="domain" description="DUF4097" evidence="2">
    <location>
        <begin position="42"/>
        <end position="317"/>
    </location>
</feature>
<dbReference type="EMBL" id="JAPDMX010000028">
    <property type="protein sequence ID" value="MCW3173204.1"/>
    <property type="molecule type" value="Genomic_DNA"/>
</dbReference>
<comment type="caution">
    <text evidence="3">The sequence shown here is derived from an EMBL/GenBank/DDBJ whole genome shotgun (WGS) entry which is preliminary data.</text>
</comment>
<feature type="chain" id="PRO_5045961279" evidence="1">
    <location>
        <begin position="28"/>
        <end position="322"/>
    </location>
</feature>
<evidence type="ECO:0000313" key="3">
    <source>
        <dbReference type="EMBL" id="MCW3173204.1"/>
    </source>
</evidence>
<accession>A0ABT3IAX6</accession>
<proteinExistence type="predicted"/>
<name>A0ABT3IAX6_9GAMM</name>
<keyword evidence="4" id="KW-1185">Reference proteome</keyword>
<dbReference type="Pfam" id="PF13349">
    <property type="entry name" value="DUF4097"/>
    <property type="match status" value="1"/>
</dbReference>
<organism evidence="3 4">
    <name type="scientific">Shewanella subflava</name>
    <dbReference type="NCBI Taxonomy" id="2986476"/>
    <lineage>
        <taxon>Bacteria</taxon>
        <taxon>Pseudomonadati</taxon>
        <taxon>Pseudomonadota</taxon>
        <taxon>Gammaproteobacteria</taxon>
        <taxon>Alteromonadales</taxon>
        <taxon>Shewanellaceae</taxon>
        <taxon>Shewanella</taxon>
    </lineage>
</organism>
<evidence type="ECO:0000256" key="1">
    <source>
        <dbReference type="SAM" id="SignalP"/>
    </source>
</evidence>
<feature type="signal peptide" evidence="1">
    <location>
        <begin position="1"/>
        <end position="27"/>
    </location>
</feature>
<protein>
    <submittedName>
        <fullName evidence="3">DUF4097 domain-containing protein</fullName>
    </submittedName>
</protein>
<gene>
    <name evidence="3" type="ORF">OHT75_12010</name>
</gene>